<reference evidence="1 2" key="1">
    <citation type="submission" date="2022-05" db="EMBL/GenBank/DDBJ databases">
        <title>A multi-omics perspective on studying reproductive biology in Daphnia sinensis.</title>
        <authorList>
            <person name="Jia J."/>
        </authorList>
    </citation>
    <scope>NUCLEOTIDE SEQUENCE [LARGE SCALE GENOMIC DNA]</scope>
    <source>
        <strain evidence="1 2">WSL</strain>
    </source>
</reference>
<keyword evidence="2" id="KW-1185">Reference proteome</keyword>
<evidence type="ECO:0000313" key="2">
    <source>
        <dbReference type="Proteomes" id="UP000820818"/>
    </source>
</evidence>
<dbReference type="AlphaFoldDB" id="A0AAD5KMF3"/>
<gene>
    <name evidence="1" type="ORF">GHT06_020316</name>
</gene>
<evidence type="ECO:0000313" key="1">
    <source>
        <dbReference type="EMBL" id="KAI9555022.1"/>
    </source>
</evidence>
<organism evidence="1 2">
    <name type="scientific">Daphnia sinensis</name>
    <dbReference type="NCBI Taxonomy" id="1820382"/>
    <lineage>
        <taxon>Eukaryota</taxon>
        <taxon>Metazoa</taxon>
        <taxon>Ecdysozoa</taxon>
        <taxon>Arthropoda</taxon>
        <taxon>Crustacea</taxon>
        <taxon>Branchiopoda</taxon>
        <taxon>Diplostraca</taxon>
        <taxon>Cladocera</taxon>
        <taxon>Anomopoda</taxon>
        <taxon>Daphniidae</taxon>
        <taxon>Daphnia</taxon>
        <taxon>Daphnia similis group</taxon>
    </lineage>
</organism>
<proteinExistence type="predicted"/>
<accession>A0AAD5KMF3</accession>
<dbReference type="Proteomes" id="UP000820818">
    <property type="component" value="Linkage Group LG8"/>
</dbReference>
<sequence length="103" mass="11754">MLIIVGSSCNVNYKNINVSSVCQVVLNLLSVYYVTDCNYPAMYGVLSLIDRWCLHHEGFQRQKPVCPKTSMSAFLKKYDKFVLNDDDDDQHQAQELPSEEDSS</sequence>
<protein>
    <submittedName>
        <fullName evidence="1">Uncharacterized protein</fullName>
    </submittedName>
</protein>
<comment type="caution">
    <text evidence="1">The sequence shown here is derived from an EMBL/GenBank/DDBJ whole genome shotgun (WGS) entry which is preliminary data.</text>
</comment>
<name>A0AAD5KMF3_9CRUS</name>
<dbReference type="EMBL" id="WJBH02000008">
    <property type="protein sequence ID" value="KAI9555022.1"/>
    <property type="molecule type" value="Genomic_DNA"/>
</dbReference>